<dbReference type="Gene3D" id="3.90.1300.10">
    <property type="entry name" value="Amidase signature (AS) domain"/>
    <property type="match status" value="1"/>
</dbReference>
<feature type="active site" description="Charge relay system" evidence="5">
    <location>
        <position position="136"/>
    </location>
</feature>
<protein>
    <recommendedName>
        <fullName evidence="3">amidase</fullName>
        <ecNumber evidence="3">3.5.1.4</ecNumber>
    </recommendedName>
</protein>
<feature type="binding site" evidence="6">
    <location>
        <position position="211"/>
    </location>
    <ligand>
        <name>substrate</name>
    </ligand>
</feature>
<reference evidence="8 9" key="1">
    <citation type="submission" date="2017-12" db="EMBL/GenBank/DDBJ databases">
        <title>Comparative genomics of Botrytis spp.</title>
        <authorList>
            <person name="Valero-Jimenez C.A."/>
            <person name="Tapia P."/>
            <person name="Veloso J."/>
            <person name="Silva-Moreno E."/>
            <person name="Staats M."/>
            <person name="Valdes J.H."/>
            <person name="Van Kan J.A.L."/>
        </authorList>
    </citation>
    <scope>NUCLEOTIDE SEQUENCE [LARGE SCALE GENOMIC DNA]</scope>
    <source>
        <strain evidence="8 9">Bt9001</strain>
    </source>
</reference>
<organism evidence="8 9">
    <name type="scientific">Botrytis tulipae</name>
    <dbReference type="NCBI Taxonomy" id="87230"/>
    <lineage>
        <taxon>Eukaryota</taxon>
        <taxon>Fungi</taxon>
        <taxon>Dikarya</taxon>
        <taxon>Ascomycota</taxon>
        <taxon>Pezizomycotina</taxon>
        <taxon>Leotiomycetes</taxon>
        <taxon>Helotiales</taxon>
        <taxon>Sclerotiniaceae</taxon>
        <taxon>Botrytis</taxon>
    </lineage>
</organism>
<sequence length="555" mass="61049">MASKASAGITKWQDIASEVQKHRDATIAKVEPPIVEITEKLPRRVIPLPRKYLSPEEITITETPIEELLPSLATGRLSSLAVTKAFLRRAAIAQKLVNCVYELLPERAITRAKELDEHFAKHGPIGPLHGLPISVKSHIGMKDLDNACGFVGWVGQKNEDDANILKILLAAGAVLYVRTNEPQALMMMETDNNIVGRTTNPHNTALSPGGSSGGESALIALNGSLLGIGSDIGGSIRAPAVQCGLYGLRPTNFRLPLVGIKALSMGCDTIAGTIGPLCRSLEGIDLFMKVALDSKPWTSDLSLHQKPWTTGQTSTNKLTIGVMWDDGIVKPSPPLTRALNEVVEKLKKVPGVEIIEWKPYEHDKANKILTKLYAPDGGKAFTDVLALSGEPGFPLVNNQLRDSPEVQNLTHKEVWDWSMQRNTFQYLYLQGKLQKWNTVAPEMDLILCPTGPHASPPHGAAKYIGYTAVWNLLDYPAIVFPVTKVNPDIDVKDGNYKPRNDMDKWYHDNYNAEEQIDAPVGLQLVAKKLEDEKIVDVMRFIKEKIGVPFVDCFQD</sequence>
<comment type="caution">
    <text evidence="8">The sequence shown here is derived from an EMBL/GenBank/DDBJ whole genome shotgun (WGS) entry which is preliminary data.</text>
</comment>
<dbReference type="AlphaFoldDB" id="A0A4Z1EDC6"/>
<evidence type="ECO:0000256" key="2">
    <source>
        <dbReference type="ARBA" id="ARBA00009199"/>
    </source>
</evidence>
<evidence type="ECO:0000313" key="9">
    <source>
        <dbReference type="Proteomes" id="UP000297777"/>
    </source>
</evidence>
<evidence type="ECO:0000259" key="7">
    <source>
        <dbReference type="Pfam" id="PF01425"/>
    </source>
</evidence>
<dbReference type="PANTHER" id="PTHR46072:SF4">
    <property type="entry name" value="AMIDASE C550.07-RELATED"/>
    <property type="match status" value="1"/>
</dbReference>
<dbReference type="EC" id="3.5.1.4" evidence="3"/>
<feature type="binding site" evidence="6">
    <location>
        <position position="185"/>
    </location>
    <ligand>
        <name>substrate</name>
    </ligand>
</feature>
<evidence type="ECO:0000256" key="6">
    <source>
        <dbReference type="PIRSR" id="PIRSR001221-2"/>
    </source>
</evidence>
<dbReference type="SUPFAM" id="SSF75304">
    <property type="entry name" value="Amidase signature (AS) enzymes"/>
    <property type="match status" value="1"/>
</dbReference>
<feature type="domain" description="Amidase" evidence="7">
    <location>
        <begin position="82"/>
        <end position="534"/>
    </location>
</feature>
<dbReference type="GO" id="GO:0004040">
    <property type="term" value="F:amidase activity"/>
    <property type="evidence" value="ECO:0007669"/>
    <property type="project" value="UniProtKB-EC"/>
</dbReference>
<dbReference type="InterPro" id="IPR036928">
    <property type="entry name" value="AS_sf"/>
</dbReference>
<evidence type="ECO:0000313" key="8">
    <source>
        <dbReference type="EMBL" id="TGO08448.1"/>
    </source>
</evidence>
<evidence type="ECO:0000256" key="4">
    <source>
        <dbReference type="ARBA" id="ARBA00022801"/>
    </source>
</evidence>
<feature type="binding site" evidence="6">
    <location>
        <begin position="232"/>
        <end position="235"/>
    </location>
    <ligand>
        <name>substrate</name>
    </ligand>
</feature>
<evidence type="ECO:0000256" key="5">
    <source>
        <dbReference type="PIRSR" id="PIRSR001221-1"/>
    </source>
</evidence>
<feature type="active site" description="Charge relay system" evidence="5">
    <location>
        <position position="211"/>
    </location>
</feature>
<dbReference type="PROSITE" id="PS00571">
    <property type="entry name" value="AMIDASES"/>
    <property type="match status" value="1"/>
</dbReference>
<accession>A0A4Z1EDC6</accession>
<dbReference type="Proteomes" id="UP000297777">
    <property type="component" value="Unassembled WGS sequence"/>
</dbReference>
<evidence type="ECO:0000256" key="1">
    <source>
        <dbReference type="ARBA" id="ARBA00001311"/>
    </source>
</evidence>
<comment type="catalytic activity">
    <reaction evidence="1">
        <text>a monocarboxylic acid amide + H2O = a monocarboxylate + NH4(+)</text>
        <dbReference type="Rhea" id="RHEA:12020"/>
        <dbReference type="ChEBI" id="CHEBI:15377"/>
        <dbReference type="ChEBI" id="CHEBI:28938"/>
        <dbReference type="ChEBI" id="CHEBI:35757"/>
        <dbReference type="ChEBI" id="CHEBI:83628"/>
        <dbReference type="EC" id="3.5.1.4"/>
    </reaction>
</comment>
<dbReference type="PIRSF" id="PIRSF001221">
    <property type="entry name" value="Amidase_fungi"/>
    <property type="match status" value="1"/>
</dbReference>
<dbReference type="Pfam" id="PF01425">
    <property type="entry name" value="Amidase"/>
    <property type="match status" value="1"/>
</dbReference>
<gene>
    <name evidence="8" type="ORF">BTUL_0209g00190</name>
</gene>
<keyword evidence="9" id="KW-1185">Reference proteome</keyword>
<name>A0A4Z1EDC6_9HELO</name>
<proteinExistence type="inferred from homology"/>
<comment type="similarity">
    <text evidence="2">Belongs to the amidase family.</text>
</comment>
<dbReference type="EMBL" id="PQXH01000209">
    <property type="protein sequence ID" value="TGO08448.1"/>
    <property type="molecule type" value="Genomic_DNA"/>
</dbReference>
<feature type="active site" description="Acyl-ester intermediate" evidence="5">
    <location>
        <position position="235"/>
    </location>
</feature>
<dbReference type="PANTHER" id="PTHR46072">
    <property type="entry name" value="AMIDASE-RELATED-RELATED"/>
    <property type="match status" value="1"/>
</dbReference>
<dbReference type="InterPro" id="IPR020556">
    <property type="entry name" value="Amidase_CS"/>
</dbReference>
<evidence type="ECO:0000256" key="3">
    <source>
        <dbReference type="ARBA" id="ARBA00012922"/>
    </source>
</evidence>
<dbReference type="InterPro" id="IPR023631">
    <property type="entry name" value="Amidase_dom"/>
</dbReference>
<keyword evidence="4" id="KW-0378">Hydrolase</keyword>
<dbReference type="OrthoDB" id="6428749at2759"/>